<protein>
    <recommendedName>
        <fullName evidence="4">Coenzyme Q-binding protein COQ10 START domain-containing protein</fullName>
    </recommendedName>
</protein>
<dbReference type="OMA" id="NFMRMYI"/>
<proteinExistence type="inferred from homology"/>
<evidence type="ECO:0000313" key="6">
    <source>
        <dbReference type="Proteomes" id="UP000001949"/>
    </source>
</evidence>
<dbReference type="KEGG" id="tpv:TP03_0831"/>
<comment type="caution">
    <text evidence="5">The sequence shown here is derived from an EMBL/GenBank/DDBJ whole genome shotgun (WGS) entry which is preliminary data.</text>
</comment>
<evidence type="ECO:0000256" key="2">
    <source>
        <dbReference type="ARBA" id="ARBA00011814"/>
    </source>
</evidence>
<dbReference type="EMBL" id="AAGK01000006">
    <property type="protein sequence ID" value="EAN30672.1"/>
    <property type="molecule type" value="Genomic_DNA"/>
</dbReference>
<evidence type="ECO:0000256" key="3">
    <source>
        <dbReference type="ARBA" id="ARBA00024947"/>
    </source>
</evidence>
<organism evidence="5 6">
    <name type="scientific">Theileria parva</name>
    <name type="common">East coast fever infection agent</name>
    <dbReference type="NCBI Taxonomy" id="5875"/>
    <lineage>
        <taxon>Eukaryota</taxon>
        <taxon>Sar</taxon>
        <taxon>Alveolata</taxon>
        <taxon>Apicomplexa</taxon>
        <taxon>Aconoidasida</taxon>
        <taxon>Piroplasmida</taxon>
        <taxon>Theileriidae</taxon>
        <taxon>Theileria</taxon>
    </lineage>
</organism>
<dbReference type="Pfam" id="PF03364">
    <property type="entry name" value="Polyketide_cyc"/>
    <property type="match status" value="1"/>
</dbReference>
<name>Q4MYL0_THEPA</name>
<reference evidence="5 6" key="1">
    <citation type="journal article" date="2005" name="Science">
        <title>Genome sequence of Theileria parva, a bovine pathogen that transforms lymphocytes.</title>
        <authorList>
            <person name="Gardner M.J."/>
            <person name="Bishop R."/>
            <person name="Shah T."/>
            <person name="de Villiers E.P."/>
            <person name="Carlton J.M."/>
            <person name="Hall N."/>
            <person name="Ren Q."/>
            <person name="Paulsen I.T."/>
            <person name="Pain A."/>
            <person name="Berriman M."/>
            <person name="Wilson R.J.M."/>
            <person name="Sato S."/>
            <person name="Ralph S.A."/>
            <person name="Mann D.J."/>
            <person name="Xiong Z."/>
            <person name="Shallom S.J."/>
            <person name="Weidman J."/>
            <person name="Jiang L."/>
            <person name="Lynn J."/>
            <person name="Weaver B."/>
            <person name="Shoaibi A."/>
            <person name="Domingo A.R."/>
            <person name="Wasawo D."/>
            <person name="Crabtree J."/>
            <person name="Wortman J.R."/>
            <person name="Haas B."/>
            <person name="Angiuoli S.V."/>
            <person name="Creasy T.H."/>
            <person name="Lu C."/>
            <person name="Suh B."/>
            <person name="Silva J.C."/>
            <person name="Utterback T.R."/>
            <person name="Feldblyum T.V."/>
            <person name="Pertea M."/>
            <person name="Allen J."/>
            <person name="Nierman W.C."/>
            <person name="Taracha E.L.N."/>
            <person name="Salzberg S.L."/>
            <person name="White O.R."/>
            <person name="Fitzhugh H.A."/>
            <person name="Morzaria S."/>
            <person name="Venter J.C."/>
            <person name="Fraser C.M."/>
            <person name="Nene V."/>
        </authorList>
    </citation>
    <scope>NUCLEOTIDE SEQUENCE [LARGE SCALE GENOMIC DNA]</scope>
    <source>
        <strain evidence="5 6">Muguga</strain>
    </source>
</reference>
<dbReference type="Gene3D" id="3.30.530.20">
    <property type="match status" value="1"/>
</dbReference>
<dbReference type="GO" id="GO:0048039">
    <property type="term" value="F:ubiquinone binding"/>
    <property type="evidence" value="ECO:0007669"/>
    <property type="project" value="InterPro"/>
</dbReference>
<dbReference type="PANTHER" id="PTHR12901:SF10">
    <property type="entry name" value="COENZYME Q-BINDING PROTEIN COQ10, MITOCHONDRIAL"/>
    <property type="match status" value="1"/>
</dbReference>
<comment type="function">
    <text evidence="3">Required for the function of coenzyme Q in the respiratory chain. May serve as a chaperone or may be involved in the transport of Q6 from its site of synthesis to the catalytic sites of the respiratory complexes.</text>
</comment>
<evidence type="ECO:0000256" key="1">
    <source>
        <dbReference type="ARBA" id="ARBA00006885"/>
    </source>
</evidence>
<dbReference type="InterPro" id="IPR023393">
    <property type="entry name" value="START-like_dom_sf"/>
</dbReference>
<comment type="subunit">
    <text evidence="2">Interacts with coenzyme Q.</text>
</comment>
<dbReference type="InParanoid" id="Q4MYL0"/>
<keyword evidence="6" id="KW-1185">Reference proteome</keyword>
<dbReference type="GeneID" id="3499764"/>
<feature type="domain" description="Coenzyme Q-binding protein COQ10 START" evidence="4">
    <location>
        <begin position="28"/>
        <end position="164"/>
    </location>
</feature>
<accession>Q4MYL0</accession>
<dbReference type="InterPro" id="IPR005031">
    <property type="entry name" value="COQ10_START"/>
</dbReference>
<evidence type="ECO:0000259" key="4">
    <source>
        <dbReference type="Pfam" id="PF03364"/>
    </source>
</evidence>
<dbReference type="eggNOG" id="KOG3177">
    <property type="taxonomic scope" value="Eukaryota"/>
</dbReference>
<dbReference type="PANTHER" id="PTHR12901">
    <property type="entry name" value="SPERM PROTEIN HOMOLOG"/>
    <property type="match status" value="1"/>
</dbReference>
<dbReference type="CDD" id="cd07813">
    <property type="entry name" value="COQ10p_like"/>
    <property type="match status" value="1"/>
</dbReference>
<dbReference type="SUPFAM" id="SSF55961">
    <property type="entry name" value="Bet v1-like"/>
    <property type="match status" value="1"/>
</dbReference>
<comment type="similarity">
    <text evidence="1">Belongs to the COQ10 family.</text>
</comment>
<dbReference type="InterPro" id="IPR044996">
    <property type="entry name" value="COQ10-like"/>
</dbReference>
<dbReference type="AlphaFoldDB" id="Q4MYL0"/>
<dbReference type="GO" id="GO:0005739">
    <property type="term" value="C:mitochondrion"/>
    <property type="evidence" value="ECO:0007669"/>
    <property type="project" value="TreeGrafter"/>
</dbReference>
<dbReference type="STRING" id="5875.Q4MYL0"/>
<evidence type="ECO:0000313" key="5">
    <source>
        <dbReference type="EMBL" id="EAN30672.1"/>
    </source>
</evidence>
<gene>
    <name evidence="5" type="ordered locus">TP03_0831</name>
</gene>
<dbReference type="VEuPathDB" id="PiroplasmaDB:TpMuguga_03g00831"/>
<sequence length="182" mass="21392">MFKGYNILRGINLGLNTELLIYKKRKLVNLPVKIIYDTIIDIPNYHKFVPFCHESNWLDEAKTEEKSEINDEGTKIRNALLTVNFLLFKESYVSKVIFQPYNFINAMAYDSEIFERLDTRWNLSALESGTAIDFSICYRFRNPFYQHLSNTFNNTIAKTMLTQFIKECTHRHNSTPQSLSNI</sequence>
<dbReference type="GO" id="GO:0045333">
    <property type="term" value="P:cellular respiration"/>
    <property type="evidence" value="ECO:0007669"/>
    <property type="project" value="InterPro"/>
</dbReference>
<dbReference type="Proteomes" id="UP000001949">
    <property type="component" value="Unassembled WGS sequence"/>
</dbReference>